<feature type="coiled-coil region" evidence="2">
    <location>
        <begin position="16"/>
        <end position="96"/>
    </location>
</feature>
<dbReference type="OrthoDB" id="10059994at2759"/>
<name>A0A401Q8C6_SCYTO</name>
<dbReference type="AlphaFoldDB" id="A0A401Q8C6"/>
<reference evidence="3 4" key="1">
    <citation type="journal article" date="2018" name="Nat. Ecol. Evol.">
        <title>Shark genomes provide insights into elasmobranch evolution and the origin of vertebrates.</title>
        <authorList>
            <person name="Hara Y"/>
            <person name="Yamaguchi K"/>
            <person name="Onimaru K"/>
            <person name="Kadota M"/>
            <person name="Koyanagi M"/>
            <person name="Keeley SD"/>
            <person name="Tatsumi K"/>
            <person name="Tanaka K"/>
            <person name="Motone F"/>
            <person name="Kageyama Y"/>
            <person name="Nozu R"/>
            <person name="Adachi N"/>
            <person name="Nishimura O"/>
            <person name="Nakagawa R"/>
            <person name="Tanegashima C"/>
            <person name="Kiyatake I"/>
            <person name="Matsumoto R"/>
            <person name="Murakumo K"/>
            <person name="Nishida K"/>
            <person name="Terakita A"/>
            <person name="Kuratani S"/>
            <person name="Sato K"/>
            <person name="Hyodo S Kuraku.S."/>
        </authorList>
    </citation>
    <scope>NUCLEOTIDE SEQUENCE [LARGE SCALE GENOMIC DNA]</scope>
</reference>
<dbReference type="GO" id="GO:0006357">
    <property type="term" value="P:regulation of transcription by RNA polymerase II"/>
    <property type="evidence" value="ECO:0007669"/>
    <property type="project" value="TreeGrafter"/>
</dbReference>
<evidence type="ECO:0000313" key="3">
    <source>
        <dbReference type="EMBL" id="GCB81639.1"/>
    </source>
</evidence>
<accession>A0A401Q8C6</accession>
<dbReference type="GO" id="GO:0005737">
    <property type="term" value="C:cytoplasm"/>
    <property type="evidence" value="ECO:0007669"/>
    <property type="project" value="UniProtKB-ARBA"/>
</dbReference>
<dbReference type="Proteomes" id="UP000288216">
    <property type="component" value="Unassembled WGS sequence"/>
</dbReference>
<gene>
    <name evidence="3" type="ORF">scyTo_0022209</name>
</gene>
<sequence length="165" mass="19443">LVEVNKLWDQQFRSMKQQYEQKIVNLRQRLATVQKELSERENGCEEKQKDFDKMLLFAKSKIENGESEKEKCLAEIKELKQRNQCLQNQLLPLTKQREYQDREIQRLNKALEEALAVRSPAPRPPLFSNAGESCMNARRTELLTQIEVLKQQVSRSFPANLSLFY</sequence>
<dbReference type="PANTHER" id="PTHR31882:SF3">
    <property type="entry name" value="TNFAIP3-INTERACTING PROTEIN 1"/>
    <property type="match status" value="1"/>
</dbReference>
<protein>
    <recommendedName>
        <fullName evidence="5">NF-kappa-B essential modulator NEMO CC2-LZ domain-containing protein</fullName>
    </recommendedName>
</protein>
<evidence type="ECO:0000256" key="2">
    <source>
        <dbReference type="SAM" id="Coils"/>
    </source>
</evidence>
<dbReference type="GO" id="GO:0043124">
    <property type="term" value="P:negative regulation of canonical NF-kappaB signal transduction"/>
    <property type="evidence" value="ECO:0007669"/>
    <property type="project" value="TreeGrafter"/>
</dbReference>
<keyword evidence="4" id="KW-1185">Reference proteome</keyword>
<feature type="non-terminal residue" evidence="3">
    <location>
        <position position="1"/>
    </location>
</feature>
<comment type="caution">
    <text evidence="3">The sequence shown here is derived from an EMBL/GenBank/DDBJ whole genome shotgun (WGS) entry which is preliminary data.</text>
</comment>
<dbReference type="GO" id="GO:0071222">
    <property type="term" value="P:cellular response to lipopolysaccharide"/>
    <property type="evidence" value="ECO:0007669"/>
    <property type="project" value="TreeGrafter"/>
</dbReference>
<proteinExistence type="predicted"/>
<dbReference type="STRING" id="75743.A0A401Q8C6"/>
<evidence type="ECO:0000256" key="1">
    <source>
        <dbReference type="ARBA" id="ARBA00023054"/>
    </source>
</evidence>
<dbReference type="PANTHER" id="PTHR31882">
    <property type="entry name" value="TNFAIP3-INTERACTING PROTEIN COILED COIL FAMILY MEMBER"/>
    <property type="match status" value="1"/>
</dbReference>
<dbReference type="EMBL" id="BFAA01021635">
    <property type="protein sequence ID" value="GCB81639.1"/>
    <property type="molecule type" value="Genomic_DNA"/>
</dbReference>
<keyword evidence="1 2" id="KW-0175">Coiled coil</keyword>
<evidence type="ECO:0000313" key="4">
    <source>
        <dbReference type="Proteomes" id="UP000288216"/>
    </source>
</evidence>
<organism evidence="3 4">
    <name type="scientific">Scyliorhinus torazame</name>
    <name type="common">Cloudy catshark</name>
    <name type="synonym">Catulus torazame</name>
    <dbReference type="NCBI Taxonomy" id="75743"/>
    <lineage>
        <taxon>Eukaryota</taxon>
        <taxon>Metazoa</taxon>
        <taxon>Chordata</taxon>
        <taxon>Craniata</taxon>
        <taxon>Vertebrata</taxon>
        <taxon>Chondrichthyes</taxon>
        <taxon>Elasmobranchii</taxon>
        <taxon>Galeomorphii</taxon>
        <taxon>Galeoidea</taxon>
        <taxon>Carcharhiniformes</taxon>
        <taxon>Scyliorhinidae</taxon>
        <taxon>Scyliorhinus</taxon>
    </lineage>
</organism>
<evidence type="ECO:0008006" key="5">
    <source>
        <dbReference type="Google" id="ProtNLM"/>
    </source>
</evidence>